<dbReference type="InterPro" id="IPR000719">
    <property type="entry name" value="Prot_kinase_dom"/>
</dbReference>
<accession>A0A5J5AX78</accession>
<evidence type="ECO:0000256" key="5">
    <source>
        <dbReference type="ARBA" id="ARBA00022777"/>
    </source>
</evidence>
<evidence type="ECO:0000259" key="10">
    <source>
        <dbReference type="PROSITE" id="PS50011"/>
    </source>
</evidence>
<gene>
    <name evidence="11" type="ORF">F0562_031897</name>
</gene>
<evidence type="ECO:0000256" key="3">
    <source>
        <dbReference type="ARBA" id="ARBA00022679"/>
    </source>
</evidence>
<comment type="catalytic activity">
    <reaction evidence="7">
        <text>L-threonyl-[protein] + ATP = O-phospho-L-threonyl-[protein] + ADP + H(+)</text>
        <dbReference type="Rhea" id="RHEA:46608"/>
        <dbReference type="Rhea" id="RHEA-COMP:11060"/>
        <dbReference type="Rhea" id="RHEA-COMP:11605"/>
        <dbReference type="ChEBI" id="CHEBI:15378"/>
        <dbReference type="ChEBI" id="CHEBI:30013"/>
        <dbReference type="ChEBI" id="CHEBI:30616"/>
        <dbReference type="ChEBI" id="CHEBI:61977"/>
        <dbReference type="ChEBI" id="CHEBI:456216"/>
        <dbReference type="EC" id="2.7.11.1"/>
    </reaction>
</comment>
<comment type="catalytic activity">
    <reaction evidence="8">
        <text>L-seryl-[protein] + ATP = O-phospho-L-seryl-[protein] + ADP + H(+)</text>
        <dbReference type="Rhea" id="RHEA:17989"/>
        <dbReference type="Rhea" id="RHEA-COMP:9863"/>
        <dbReference type="Rhea" id="RHEA-COMP:11604"/>
        <dbReference type="ChEBI" id="CHEBI:15378"/>
        <dbReference type="ChEBI" id="CHEBI:29999"/>
        <dbReference type="ChEBI" id="CHEBI:30616"/>
        <dbReference type="ChEBI" id="CHEBI:83421"/>
        <dbReference type="ChEBI" id="CHEBI:456216"/>
        <dbReference type="EC" id="2.7.11.1"/>
    </reaction>
</comment>
<dbReference type="AlphaFoldDB" id="A0A5J5AX78"/>
<feature type="region of interest" description="Disordered" evidence="9">
    <location>
        <begin position="315"/>
        <end position="345"/>
    </location>
</feature>
<dbReference type="Pfam" id="PF00069">
    <property type="entry name" value="Pkinase"/>
    <property type="match status" value="1"/>
</dbReference>
<evidence type="ECO:0000256" key="1">
    <source>
        <dbReference type="ARBA" id="ARBA00012513"/>
    </source>
</evidence>
<dbReference type="Gene3D" id="1.10.510.10">
    <property type="entry name" value="Transferase(Phosphotransferase) domain 1"/>
    <property type="match status" value="2"/>
</dbReference>
<dbReference type="PANTHER" id="PTHR47973">
    <property type="entry name" value="CYSTEINE-RICH RECEPTOR-LIKE PROTEIN KINASE 3"/>
    <property type="match status" value="1"/>
</dbReference>
<dbReference type="Proteomes" id="UP000325577">
    <property type="component" value="Linkage Group LG18"/>
</dbReference>
<keyword evidence="12" id="KW-1185">Reference proteome</keyword>
<proteinExistence type="predicted"/>
<dbReference type="OrthoDB" id="4062651at2759"/>
<keyword evidence="2" id="KW-0723">Serine/threonine-protein kinase</keyword>
<dbReference type="EMBL" id="CM018041">
    <property type="protein sequence ID" value="KAA8534352.1"/>
    <property type="molecule type" value="Genomic_DNA"/>
</dbReference>
<feature type="domain" description="Protein kinase" evidence="10">
    <location>
        <begin position="1"/>
        <end position="235"/>
    </location>
</feature>
<organism evidence="11 12">
    <name type="scientific">Nyssa sinensis</name>
    <dbReference type="NCBI Taxonomy" id="561372"/>
    <lineage>
        <taxon>Eukaryota</taxon>
        <taxon>Viridiplantae</taxon>
        <taxon>Streptophyta</taxon>
        <taxon>Embryophyta</taxon>
        <taxon>Tracheophyta</taxon>
        <taxon>Spermatophyta</taxon>
        <taxon>Magnoliopsida</taxon>
        <taxon>eudicotyledons</taxon>
        <taxon>Gunneridae</taxon>
        <taxon>Pentapetalae</taxon>
        <taxon>asterids</taxon>
        <taxon>Cornales</taxon>
        <taxon>Nyssaceae</taxon>
        <taxon>Nyssa</taxon>
    </lineage>
</organism>
<dbReference type="EC" id="2.7.11.1" evidence="1"/>
<keyword evidence="6" id="KW-0067">ATP-binding</keyword>
<evidence type="ECO:0000256" key="4">
    <source>
        <dbReference type="ARBA" id="ARBA00022741"/>
    </source>
</evidence>
<dbReference type="PROSITE" id="PS00108">
    <property type="entry name" value="PROTEIN_KINASE_ST"/>
    <property type="match status" value="1"/>
</dbReference>
<dbReference type="InterPro" id="IPR008271">
    <property type="entry name" value="Ser/Thr_kinase_AS"/>
</dbReference>
<evidence type="ECO:0000256" key="7">
    <source>
        <dbReference type="ARBA" id="ARBA00047899"/>
    </source>
</evidence>
<dbReference type="InterPro" id="IPR052059">
    <property type="entry name" value="CR_Ser/Thr_kinase"/>
</dbReference>
<dbReference type="GO" id="GO:0004674">
    <property type="term" value="F:protein serine/threonine kinase activity"/>
    <property type="evidence" value="ECO:0007669"/>
    <property type="project" value="UniProtKB-KW"/>
</dbReference>
<protein>
    <recommendedName>
        <fullName evidence="1">non-specific serine/threonine protein kinase</fullName>
        <ecNumber evidence="1">2.7.11.1</ecNumber>
    </recommendedName>
</protein>
<evidence type="ECO:0000256" key="8">
    <source>
        <dbReference type="ARBA" id="ARBA00048679"/>
    </source>
</evidence>
<evidence type="ECO:0000256" key="6">
    <source>
        <dbReference type="ARBA" id="ARBA00022840"/>
    </source>
</evidence>
<evidence type="ECO:0000256" key="9">
    <source>
        <dbReference type="SAM" id="MobiDB-lite"/>
    </source>
</evidence>
<keyword evidence="3" id="KW-0808">Transferase</keyword>
<dbReference type="GO" id="GO:0005524">
    <property type="term" value="F:ATP binding"/>
    <property type="evidence" value="ECO:0007669"/>
    <property type="project" value="UniProtKB-KW"/>
</dbReference>
<evidence type="ECO:0000313" key="12">
    <source>
        <dbReference type="Proteomes" id="UP000325577"/>
    </source>
</evidence>
<reference evidence="11 12" key="1">
    <citation type="submission" date="2019-09" db="EMBL/GenBank/DDBJ databases">
        <title>A chromosome-level genome assembly of the Chinese tupelo Nyssa sinensis.</title>
        <authorList>
            <person name="Yang X."/>
            <person name="Kang M."/>
            <person name="Yang Y."/>
            <person name="Xiong H."/>
            <person name="Wang M."/>
            <person name="Zhang Z."/>
            <person name="Wang Z."/>
            <person name="Wu H."/>
            <person name="Ma T."/>
            <person name="Liu J."/>
            <person name="Xi Z."/>
        </authorList>
    </citation>
    <scope>NUCLEOTIDE SEQUENCE [LARGE SCALE GENOMIC DNA]</scope>
    <source>
        <strain evidence="11">J267</strain>
        <tissue evidence="11">Leaf</tissue>
    </source>
</reference>
<dbReference type="FunFam" id="1.10.510.10:FF:001023">
    <property type="entry name" value="Os07g0541700 protein"/>
    <property type="match status" value="1"/>
</dbReference>
<dbReference type="PROSITE" id="PS50011">
    <property type="entry name" value="PROTEIN_KINASE_DOM"/>
    <property type="match status" value="1"/>
</dbReference>
<dbReference type="SUPFAM" id="SSF56112">
    <property type="entry name" value="Protein kinase-like (PK-like)"/>
    <property type="match status" value="1"/>
</dbReference>
<dbReference type="SMART" id="SM00220">
    <property type="entry name" value="S_TKc"/>
    <property type="match status" value="1"/>
</dbReference>
<keyword evidence="4" id="KW-0547">Nucleotide-binding</keyword>
<name>A0A5J5AX78_9ASTE</name>
<evidence type="ECO:0000313" key="11">
    <source>
        <dbReference type="EMBL" id="KAA8534352.1"/>
    </source>
</evidence>
<keyword evidence="5" id="KW-0418">Kinase</keyword>
<evidence type="ECO:0000256" key="2">
    <source>
        <dbReference type="ARBA" id="ARBA00022527"/>
    </source>
</evidence>
<sequence>MSEIASMSNIGHENLVKLHGGCIDHACRFLVYDYLDNNSLALNFLGGEKKRVKFSWKMRREISLGIARGLAYIHEEIKPHIVHRDIKSSNILLDLDFTPKISDFGLSKLFPVNITHISTRVAAVDFDPELGEHYLVEKAWEMYKANKVVQLVDPMLKGNFSATEAVRFLKVGLLCVQEICGLRPKMSTTVKMMCDEININDVQVSQPGLITDIMDVKIGRRTTSHSITGTPSPQFRRLTITDHWPPCRNPSRSPLFGIDITFSRHRWEPSLDHHHNHKAVLIKSCQFATASVQGTHLVALAIVAVVVTSPATTISRSITTSQPQHHRGPRISLDPSCNSSKTVQPPLAPQIASFRLAMHNPIPPPVMKGFPRPQLNNQMNQPQVQFSVSFVENPTATIVVVGLSSSIPTAIHHSPHIAGITTRSPDPPLPITIISDWLRFSA</sequence>
<dbReference type="InterPro" id="IPR011009">
    <property type="entry name" value="Kinase-like_dom_sf"/>
</dbReference>